<protein>
    <recommendedName>
        <fullName evidence="6">Ribosomal RNA large subunit methyltransferase K/L</fullName>
    </recommendedName>
    <domain>
        <recommendedName>
            <fullName evidence="6">23S rRNA m2G2445 methyltransferase</fullName>
            <ecNumber evidence="6">2.1.1.173</ecNumber>
        </recommendedName>
        <alternativeName>
            <fullName evidence="6">rRNA (guanine-N(2)-)-methyltransferase RlmL</fullName>
        </alternativeName>
    </domain>
    <domain>
        <recommendedName>
            <fullName evidence="6">23S rRNA m7G2069 methyltransferase</fullName>
            <ecNumber evidence="6">2.1.1.264</ecNumber>
        </recommendedName>
        <alternativeName>
            <fullName evidence="6">rRNA (guanine-N(7)-)-methyltransferase RlmK</fullName>
        </alternativeName>
    </domain>
</protein>
<dbReference type="Pfam" id="PF22020">
    <property type="entry name" value="RlmL_1st"/>
    <property type="match status" value="1"/>
</dbReference>
<dbReference type="Pfam" id="PF01170">
    <property type="entry name" value="UPF0020"/>
    <property type="match status" value="1"/>
</dbReference>
<evidence type="ECO:0000256" key="4">
    <source>
        <dbReference type="ARBA" id="ARBA00022679"/>
    </source>
</evidence>
<evidence type="ECO:0000256" key="1">
    <source>
        <dbReference type="ARBA" id="ARBA00022490"/>
    </source>
</evidence>
<gene>
    <name evidence="6" type="primary">rlmL</name>
    <name evidence="9" type="ORF">SAMN05216526_0162</name>
</gene>
<dbReference type="NCBIfam" id="NF008748">
    <property type="entry name" value="PRK11783.1"/>
    <property type="match status" value="1"/>
</dbReference>
<dbReference type="SUPFAM" id="SSF53335">
    <property type="entry name" value="S-adenosyl-L-methionine-dependent methyltransferases"/>
    <property type="match status" value="2"/>
</dbReference>
<dbReference type="InterPro" id="IPR019614">
    <property type="entry name" value="SAM-dep_methyl-trfase"/>
</dbReference>
<dbReference type="PANTHER" id="PTHR47313">
    <property type="entry name" value="RIBOSOMAL RNA LARGE SUBUNIT METHYLTRANSFERASE K/L"/>
    <property type="match status" value="1"/>
</dbReference>
<keyword evidence="1 6" id="KW-0963">Cytoplasm</keyword>
<evidence type="ECO:0000256" key="7">
    <source>
        <dbReference type="PROSITE-ProRule" id="PRU00529"/>
    </source>
</evidence>
<name>A0A1R3VRF7_9GAMM</name>
<evidence type="ECO:0000256" key="2">
    <source>
        <dbReference type="ARBA" id="ARBA00022552"/>
    </source>
</evidence>
<keyword evidence="5 6" id="KW-0949">S-adenosyl-L-methionine</keyword>
<dbReference type="EC" id="2.1.1.173" evidence="6"/>
<dbReference type="InterPro" id="IPR053943">
    <property type="entry name" value="RlmKL-like_Mtase_CS"/>
</dbReference>
<comment type="catalytic activity">
    <reaction evidence="6">
        <text>guanosine(2445) in 23S rRNA + S-adenosyl-L-methionine = N(2)-methylguanosine(2445) in 23S rRNA + S-adenosyl-L-homocysteine + H(+)</text>
        <dbReference type="Rhea" id="RHEA:42740"/>
        <dbReference type="Rhea" id="RHEA-COMP:10215"/>
        <dbReference type="Rhea" id="RHEA-COMP:10216"/>
        <dbReference type="ChEBI" id="CHEBI:15378"/>
        <dbReference type="ChEBI" id="CHEBI:57856"/>
        <dbReference type="ChEBI" id="CHEBI:59789"/>
        <dbReference type="ChEBI" id="CHEBI:74269"/>
        <dbReference type="ChEBI" id="CHEBI:74481"/>
        <dbReference type="EC" id="2.1.1.173"/>
    </reaction>
</comment>
<dbReference type="Gene3D" id="3.30.2130.30">
    <property type="match status" value="1"/>
</dbReference>
<dbReference type="Pfam" id="PF02926">
    <property type="entry name" value="THUMP"/>
    <property type="match status" value="1"/>
</dbReference>
<keyword evidence="4 6" id="KW-0808">Transferase</keyword>
<dbReference type="GO" id="GO:0052915">
    <property type="term" value="F:23S rRNA (guanine(2445)-N(2))-methyltransferase activity"/>
    <property type="evidence" value="ECO:0007669"/>
    <property type="project" value="UniProtKB-UniRule"/>
</dbReference>
<dbReference type="InterPro" id="IPR029063">
    <property type="entry name" value="SAM-dependent_MTases_sf"/>
</dbReference>
<dbReference type="PANTHER" id="PTHR47313:SF1">
    <property type="entry name" value="RIBOSOMAL RNA LARGE SUBUNIT METHYLTRANSFERASE K_L"/>
    <property type="match status" value="1"/>
</dbReference>
<evidence type="ECO:0000313" key="10">
    <source>
        <dbReference type="Proteomes" id="UP000223759"/>
    </source>
</evidence>
<dbReference type="AlphaFoldDB" id="A0A1R3VRF7"/>
<keyword evidence="7" id="KW-0694">RNA-binding</keyword>
<evidence type="ECO:0000256" key="6">
    <source>
        <dbReference type="HAMAP-Rule" id="MF_01858"/>
    </source>
</evidence>
<dbReference type="InterPro" id="IPR000241">
    <property type="entry name" value="RlmKL-like_Mtase"/>
</dbReference>
<evidence type="ECO:0000313" key="9">
    <source>
        <dbReference type="EMBL" id="SIT65712.1"/>
    </source>
</evidence>
<dbReference type="InterPro" id="IPR054170">
    <property type="entry name" value="RlmL_1st"/>
</dbReference>
<dbReference type="GO" id="GO:0005737">
    <property type="term" value="C:cytoplasm"/>
    <property type="evidence" value="ECO:0007669"/>
    <property type="project" value="UniProtKB-SubCell"/>
</dbReference>
<comment type="function">
    <text evidence="6">Specifically methylates the guanine in position 2445 (m2G2445) and the guanine in position 2069 (m7G2069) of 23S rRNA.</text>
</comment>
<proteinExistence type="inferred from homology"/>
<dbReference type="CDD" id="cd02440">
    <property type="entry name" value="AdoMet_MTases"/>
    <property type="match status" value="1"/>
</dbReference>
<dbReference type="SMART" id="SM00981">
    <property type="entry name" value="THUMP"/>
    <property type="match status" value="1"/>
</dbReference>
<keyword evidence="10" id="KW-1185">Reference proteome</keyword>
<dbReference type="PIRSF" id="PIRSF037618">
    <property type="entry name" value="RNA_Mtase_bacteria_prd"/>
    <property type="match status" value="1"/>
</dbReference>
<evidence type="ECO:0000259" key="8">
    <source>
        <dbReference type="PROSITE" id="PS51165"/>
    </source>
</evidence>
<dbReference type="InterPro" id="IPR004114">
    <property type="entry name" value="THUMP_dom"/>
</dbReference>
<keyword evidence="3 6" id="KW-0489">Methyltransferase</keyword>
<comment type="similarity">
    <text evidence="6">Belongs to the methyltransferase superfamily. RlmKL family.</text>
</comment>
<dbReference type="GO" id="GO:0070043">
    <property type="term" value="F:rRNA (guanine-N7-)-methyltransferase activity"/>
    <property type="evidence" value="ECO:0007669"/>
    <property type="project" value="UniProtKB-UniRule"/>
</dbReference>
<sequence length="731" mass="82624">MAPVKAPHKRTAGHKIERNHLNMRHFFATAPHGLEELLAAELKSLGLEEVRVQRGGVAFTGSLSAGYRACLWSRLANRVLLSLTQFRAQDDQELYQGVQNINWAEHLRPEATLAVNFTGVRAHISHSRFAEQRVKDAVVDQMRERTGARPSVDIEHPDLRINVHMVEDAVTVAIDLAGESLHRRGYRQHGRAAPLKENLAAAMLIRANWPELAAKGGGFVDPMCGSGTLLIEAAWMASDSAPGLMRTRFGFRGWLGHDDAAWKELLDEALERQERGLHTMPMIMGFDQDEQAVAATREHLQRAGLADRVMVERREIAQARPPEGSPPGLVATNPPYGERLGENHELMPLYLRLGQTLKSHFGGWRAIVLNGAGCQLGLKPEKSWQMFNGPIECRLERFEIAEHAGSQDHAPAQDLVNRLLKNQRQLKKWLTREGVGCYRVYDADIPEYALAVDIYETDEGRWLHVQEYAAPASIDPHRAQARLRAALSVLPETLDTDPAQLVLKVRQRQRGVSQYRRLNEQGRMLEVREGPCRLWVNLTDYLDTGLFLDHRPVRTWIGENARGKRFLNLFCYTGAATIHAALGGASATTSVDLSPTYLDWTQENLNLNQCNSPRHQLGRADCREWLNQCRESFDLIFLDPPSFSNSKRMEGDLDIQRDHAELIRAAASLLSPNGILIFSNNRRGFKLDPALSQEFRIEDRSAWSIPADFKRHQRIHQCWFIHPNESTDARR</sequence>
<keyword evidence="2 6" id="KW-0698">rRNA processing</keyword>
<evidence type="ECO:0000256" key="5">
    <source>
        <dbReference type="ARBA" id="ARBA00022691"/>
    </source>
</evidence>
<dbReference type="Pfam" id="PF10672">
    <property type="entry name" value="Methyltrans_SAM"/>
    <property type="match status" value="1"/>
</dbReference>
<feature type="domain" description="THUMP" evidence="8">
    <location>
        <begin position="65"/>
        <end position="176"/>
    </location>
</feature>
<comment type="catalytic activity">
    <reaction evidence="6">
        <text>guanosine(2069) in 23S rRNA + S-adenosyl-L-methionine = N(2)-methylguanosine(2069) in 23S rRNA + S-adenosyl-L-homocysteine + H(+)</text>
        <dbReference type="Rhea" id="RHEA:43772"/>
        <dbReference type="Rhea" id="RHEA-COMP:10688"/>
        <dbReference type="Rhea" id="RHEA-COMP:10689"/>
        <dbReference type="ChEBI" id="CHEBI:15378"/>
        <dbReference type="ChEBI" id="CHEBI:57856"/>
        <dbReference type="ChEBI" id="CHEBI:59789"/>
        <dbReference type="ChEBI" id="CHEBI:74269"/>
        <dbReference type="ChEBI" id="CHEBI:74481"/>
        <dbReference type="EC" id="2.1.1.264"/>
    </reaction>
</comment>
<dbReference type="EMBL" id="FTPK01000001">
    <property type="protein sequence ID" value="SIT65712.1"/>
    <property type="molecule type" value="Genomic_DNA"/>
</dbReference>
<dbReference type="CDD" id="cd11715">
    <property type="entry name" value="THUMP_AdoMetMT"/>
    <property type="match status" value="1"/>
</dbReference>
<accession>A0A1R3VRF7</accession>
<dbReference type="PROSITE" id="PS51165">
    <property type="entry name" value="THUMP"/>
    <property type="match status" value="1"/>
</dbReference>
<dbReference type="InterPro" id="IPR017244">
    <property type="entry name" value="23SrRNA_methyltr_KL"/>
</dbReference>
<dbReference type="PROSITE" id="PS01261">
    <property type="entry name" value="UPF0020"/>
    <property type="match status" value="1"/>
</dbReference>
<dbReference type="EC" id="2.1.1.264" evidence="6"/>
<dbReference type="GO" id="GO:0003723">
    <property type="term" value="F:RNA binding"/>
    <property type="evidence" value="ECO:0007669"/>
    <property type="project" value="UniProtKB-UniRule"/>
</dbReference>
<comment type="subcellular location">
    <subcellularLocation>
        <location evidence="6">Cytoplasm</location>
    </subcellularLocation>
</comment>
<organism evidence="9 10">
    <name type="scientific">Ectothiorhodosinus mongolicus</name>
    <dbReference type="NCBI Taxonomy" id="233100"/>
    <lineage>
        <taxon>Bacteria</taxon>
        <taxon>Pseudomonadati</taxon>
        <taxon>Pseudomonadota</taxon>
        <taxon>Gammaproteobacteria</taxon>
        <taxon>Chromatiales</taxon>
        <taxon>Ectothiorhodospiraceae</taxon>
        <taxon>Ectothiorhodosinus</taxon>
    </lineage>
</organism>
<dbReference type="Proteomes" id="UP000223759">
    <property type="component" value="Unassembled WGS sequence"/>
</dbReference>
<dbReference type="RefSeq" id="WP_338065985.1">
    <property type="nucleotide sequence ID" value="NZ_CP023018.1"/>
</dbReference>
<reference evidence="9 10" key="1">
    <citation type="submission" date="2017-01" db="EMBL/GenBank/DDBJ databases">
        <authorList>
            <person name="Mah S.A."/>
            <person name="Swanson W.J."/>
            <person name="Moy G.W."/>
            <person name="Vacquier V.D."/>
        </authorList>
    </citation>
    <scope>NUCLEOTIDE SEQUENCE [LARGE SCALE GENOMIC DNA]</scope>
    <source>
        <strain evidence="9 10">M9</strain>
    </source>
</reference>
<dbReference type="Gene3D" id="3.40.50.150">
    <property type="entry name" value="Vaccinia Virus protein VP39"/>
    <property type="match status" value="2"/>
</dbReference>
<dbReference type="HAMAP" id="MF_01858">
    <property type="entry name" value="23SrRNA_methyltr_KL"/>
    <property type="match status" value="1"/>
</dbReference>
<dbReference type="STRING" id="233100.SAMN05216526_0162"/>
<dbReference type="Gene3D" id="3.30.750.80">
    <property type="entry name" value="RNA methyltransferase domain (HRMD) like"/>
    <property type="match status" value="1"/>
</dbReference>
<evidence type="ECO:0000256" key="3">
    <source>
        <dbReference type="ARBA" id="ARBA00022603"/>
    </source>
</evidence>